<dbReference type="Pfam" id="PF05199">
    <property type="entry name" value="GMC_oxred_C"/>
    <property type="match status" value="1"/>
</dbReference>
<dbReference type="EMBL" id="JAVFKD010000012">
    <property type="protein sequence ID" value="KAK5992328.1"/>
    <property type="molecule type" value="Genomic_DNA"/>
</dbReference>
<gene>
    <name evidence="4" type="ORF">PT974_05731</name>
</gene>
<dbReference type="Pfam" id="PF00732">
    <property type="entry name" value="GMC_oxred_N"/>
    <property type="match status" value="1"/>
</dbReference>
<proteinExistence type="inferred from homology"/>
<dbReference type="InterPro" id="IPR012132">
    <property type="entry name" value="GMC_OxRdtase"/>
</dbReference>
<organism evidence="4 5">
    <name type="scientific">Cladobotryum mycophilum</name>
    <dbReference type="NCBI Taxonomy" id="491253"/>
    <lineage>
        <taxon>Eukaryota</taxon>
        <taxon>Fungi</taxon>
        <taxon>Dikarya</taxon>
        <taxon>Ascomycota</taxon>
        <taxon>Pezizomycotina</taxon>
        <taxon>Sordariomycetes</taxon>
        <taxon>Hypocreomycetidae</taxon>
        <taxon>Hypocreales</taxon>
        <taxon>Hypocreaceae</taxon>
        <taxon>Cladobotryum</taxon>
    </lineage>
</organism>
<dbReference type="SUPFAM" id="SSF54373">
    <property type="entry name" value="FAD-linked reductases, C-terminal domain"/>
    <property type="match status" value="1"/>
</dbReference>
<comment type="caution">
    <text evidence="4">The sequence shown here is derived from an EMBL/GenBank/DDBJ whole genome shotgun (WGS) entry which is preliminary data.</text>
</comment>
<accession>A0ABR0SJL9</accession>
<dbReference type="PANTHER" id="PTHR11552">
    <property type="entry name" value="GLUCOSE-METHANOL-CHOLINE GMC OXIDOREDUCTASE"/>
    <property type="match status" value="1"/>
</dbReference>
<dbReference type="PROSITE" id="PS00624">
    <property type="entry name" value="GMC_OXRED_2"/>
    <property type="match status" value="1"/>
</dbReference>
<evidence type="ECO:0000313" key="5">
    <source>
        <dbReference type="Proteomes" id="UP001338125"/>
    </source>
</evidence>
<feature type="region of interest" description="Disordered" evidence="2">
    <location>
        <begin position="493"/>
        <end position="517"/>
    </location>
</feature>
<evidence type="ECO:0000259" key="3">
    <source>
        <dbReference type="PROSITE" id="PS00624"/>
    </source>
</evidence>
<name>A0ABR0SJL9_9HYPO</name>
<evidence type="ECO:0000313" key="4">
    <source>
        <dbReference type="EMBL" id="KAK5992328.1"/>
    </source>
</evidence>
<sequence>MTSHSYDYIIVGGGTAGLVLAARLTEDATIRVLVLEAGEDQTSDPRTSVPAMWPELFNECGVKLRTVPQLVFAQPLILGGCSAINALAFTLTSKASVDAWAKLGNPGWEFESFSKSFSNAYTLTSSSGVEAVGNGPLQLSYPPESNSPWPNIWKESLENLGYPSHGDPYSGLAYGVMTNADSINHTSKTRSYSANAYLEPIRDRENLILITQALVEKVLFIKDDRGRVMAEGVQYTKDGETKKVAAKDVILTAGAINTPKILELSGVGDANLLEKLGIDVVIDNPNVGENLQNHPFTGLSFEVGDDEWTMDAILRRNPGAIGEAREAYGKQAGPFASSGINNVAQLPLPGIQTAAGRHDAEKLIEEHITNSHIDPVTKATAAFAEAHGRFVQSVLRSPEEASAVYISFPGFSSYTSFGVREPPPAGTDKYFTVNLLLSHPLSRGSVHITSATPSSPELAIDPRHLTHPLDMEVLARHVCFVESIMATEPMAGHIKQGGKRNPAAPPPGALSSPVPGEYSTTALEQAKDYLRRTVIGGNHFTGTCAMMRREIGGVVDPQLRVYGCDNLRVCDASIIPITPRANSQAAVYGVAEHAAIIIKSSK</sequence>
<dbReference type="InterPro" id="IPR007867">
    <property type="entry name" value="GMC_OxRtase_C"/>
</dbReference>
<dbReference type="InterPro" id="IPR000172">
    <property type="entry name" value="GMC_OxRdtase_N"/>
</dbReference>
<feature type="domain" description="Glucose-methanol-choline oxidoreductase N-terminal" evidence="3">
    <location>
        <begin position="254"/>
        <end position="268"/>
    </location>
</feature>
<dbReference type="InterPro" id="IPR036188">
    <property type="entry name" value="FAD/NAD-bd_sf"/>
</dbReference>
<evidence type="ECO:0000256" key="2">
    <source>
        <dbReference type="SAM" id="MobiDB-lite"/>
    </source>
</evidence>
<protein>
    <submittedName>
        <fullName evidence="4">Dehydrogenase</fullName>
    </submittedName>
</protein>
<dbReference type="Proteomes" id="UP001338125">
    <property type="component" value="Unassembled WGS sequence"/>
</dbReference>
<comment type="similarity">
    <text evidence="1">Belongs to the GMC oxidoreductase family.</text>
</comment>
<dbReference type="Gene3D" id="3.50.50.60">
    <property type="entry name" value="FAD/NAD(P)-binding domain"/>
    <property type="match status" value="1"/>
</dbReference>
<dbReference type="Gene3D" id="3.30.560.10">
    <property type="entry name" value="Glucose Oxidase, domain 3"/>
    <property type="match status" value="1"/>
</dbReference>
<evidence type="ECO:0000256" key="1">
    <source>
        <dbReference type="ARBA" id="ARBA00010790"/>
    </source>
</evidence>
<dbReference type="PIRSF" id="PIRSF000137">
    <property type="entry name" value="Alcohol_oxidase"/>
    <property type="match status" value="1"/>
</dbReference>
<dbReference type="SUPFAM" id="SSF51905">
    <property type="entry name" value="FAD/NAD(P)-binding domain"/>
    <property type="match status" value="1"/>
</dbReference>
<dbReference type="PANTHER" id="PTHR11552:SF210">
    <property type="entry name" value="GLUCOSE-METHANOL-CHOLINE OXIDOREDUCTASE N-TERMINAL DOMAIN-CONTAINING PROTEIN-RELATED"/>
    <property type="match status" value="1"/>
</dbReference>
<reference evidence="4 5" key="1">
    <citation type="submission" date="2024-01" db="EMBL/GenBank/DDBJ databases">
        <title>Complete genome of Cladobotryum mycophilum ATHUM6906.</title>
        <authorList>
            <person name="Christinaki A.C."/>
            <person name="Myridakis A.I."/>
            <person name="Kouvelis V.N."/>
        </authorList>
    </citation>
    <scope>NUCLEOTIDE SEQUENCE [LARGE SCALE GENOMIC DNA]</scope>
    <source>
        <strain evidence="4 5">ATHUM6906</strain>
    </source>
</reference>
<keyword evidence="5" id="KW-1185">Reference proteome</keyword>